<sequence>MEKKHVPYQNVPGPYGKSIEEIEVLSKMFFPFSKYNLELAVCVYDWTTGSFARNVFFKIFEYTGIPETPFPLDLPSIAEQIYTSNWGTYTPEDKDYMSSFMMKPAESLSDVQKQLANVSTKLHKLSTIENRVMSAAVQALPRTSIVSTPRLYSGQLDMRQLGLDHFGIEFFECHLNHGPVGDPLKIPFARFMESYVTSGKTLTTKAFWSSTNTMDLALKFSNGILLIFNPPQGSWVWDRVTLITPLSANEAVMEYTFLPGTQFNVQSVDCTKIKNKEVVVITLQLAHNSSGA</sequence>
<evidence type="ECO:0000313" key="1">
    <source>
        <dbReference type="EMBL" id="KAE8387593.1"/>
    </source>
</evidence>
<dbReference type="AlphaFoldDB" id="A0A5N7C175"/>
<accession>A0A5N7C175</accession>
<evidence type="ECO:0008006" key="2">
    <source>
        <dbReference type="Google" id="ProtNLM"/>
    </source>
</evidence>
<dbReference type="EMBL" id="ML735290">
    <property type="protein sequence ID" value="KAE8387593.1"/>
    <property type="molecule type" value="Genomic_DNA"/>
</dbReference>
<organism evidence="1">
    <name type="scientific">Petromyces alliaceus</name>
    <name type="common">Aspergillus alliaceus</name>
    <dbReference type="NCBI Taxonomy" id="209559"/>
    <lineage>
        <taxon>Eukaryota</taxon>
        <taxon>Fungi</taxon>
        <taxon>Dikarya</taxon>
        <taxon>Ascomycota</taxon>
        <taxon>Pezizomycotina</taxon>
        <taxon>Eurotiomycetes</taxon>
        <taxon>Eurotiomycetidae</taxon>
        <taxon>Eurotiales</taxon>
        <taxon>Aspergillaceae</taxon>
        <taxon>Aspergillus</taxon>
        <taxon>Aspergillus subgen. Circumdati</taxon>
    </lineage>
</organism>
<name>A0A5N7C175_PETAA</name>
<dbReference type="Proteomes" id="UP000326877">
    <property type="component" value="Unassembled WGS sequence"/>
</dbReference>
<reference evidence="1" key="1">
    <citation type="submission" date="2019-04" db="EMBL/GenBank/DDBJ databases">
        <title>Friends and foes A comparative genomics studyof 23 Aspergillus species from section Flavi.</title>
        <authorList>
            <consortium name="DOE Joint Genome Institute"/>
            <person name="Kjaerbolling I."/>
            <person name="Vesth T."/>
            <person name="Frisvad J.C."/>
            <person name="Nybo J.L."/>
            <person name="Theobald S."/>
            <person name="Kildgaard S."/>
            <person name="Isbrandt T."/>
            <person name="Kuo A."/>
            <person name="Sato A."/>
            <person name="Lyhne E.K."/>
            <person name="Kogle M.E."/>
            <person name="Wiebenga A."/>
            <person name="Kun R.S."/>
            <person name="Lubbers R.J."/>
            <person name="Makela M.R."/>
            <person name="Barry K."/>
            <person name="Chovatia M."/>
            <person name="Clum A."/>
            <person name="Daum C."/>
            <person name="Haridas S."/>
            <person name="He G."/>
            <person name="LaButti K."/>
            <person name="Lipzen A."/>
            <person name="Mondo S."/>
            <person name="Riley R."/>
            <person name="Salamov A."/>
            <person name="Simmons B.A."/>
            <person name="Magnuson J.K."/>
            <person name="Henrissat B."/>
            <person name="Mortensen U.H."/>
            <person name="Larsen T.O."/>
            <person name="Devries R.P."/>
            <person name="Grigoriev I.V."/>
            <person name="Machida M."/>
            <person name="Baker S.E."/>
            <person name="Andersen M.R."/>
        </authorList>
    </citation>
    <scope>NUCLEOTIDE SEQUENCE [LARGE SCALE GENOMIC DNA]</scope>
    <source>
        <strain evidence="1">IBT 14317</strain>
    </source>
</reference>
<dbReference type="OrthoDB" id="5364250at2759"/>
<proteinExistence type="predicted"/>
<gene>
    <name evidence="1" type="ORF">BDV23DRAFT_186140</name>
</gene>
<protein>
    <recommendedName>
        <fullName evidence="2">NAD(+)--protein-arginine ADP-ribosyltransferase</fullName>
    </recommendedName>
</protein>
<dbReference type="Gene3D" id="3.90.176.10">
    <property type="entry name" value="Toxin ADP-ribosyltransferase, Chain A, domain 1"/>
    <property type="match status" value="1"/>
</dbReference>